<protein>
    <submittedName>
        <fullName evidence="1">OsmC family protein</fullName>
    </submittedName>
</protein>
<sequence>MSDLTTAAAAEPRLSDGAESIRRAAERNAQAVASSPGDGQGTAVTRVRLRPGLACDVEDGPWRFTVGMSAKHGGTDAGPNPGVYGRGAVGSCLAVGYGIWAARLGVPIDALEVAVHADYDARGELGVDESVPPGYLAMRYVVTVQSPASEAEILRLLDTADRFSSWRDDMMRAMPLTREVRINGAAVG</sequence>
<gene>
    <name evidence="1" type="ORF">J421_4090</name>
</gene>
<dbReference type="eggNOG" id="COG1765">
    <property type="taxonomic scope" value="Bacteria"/>
</dbReference>
<accession>W0RMD1</accession>
<dbReference type="Proteomes" id="UP000019151">
    <property type="component" value="Chromosome"/>
</dbReference>
<dbReference type="InterPro" id="IPR036102">
    <property type="entry name" value="OsmC/Ohrsf"/>
</dbReference>
<dbReference type="STRING" id="861299.J421_4090"/>
<dbReference type="EMBL" id="CP007128">
    <property type="protein sequence ID" value="AHG91627.1"/>
    <property type="molecule type" value="Genomic_DNA"/>
</dbReference>
<dbReference type="AlphaFoldDB" id="W0RMD1"/>
<dbReference type="InterPro" id="IPR052924">
    <property type="entry name" value="OsmC/Ohr_hydroprdx_reductase"/>
</dbReference>
<dbReference type="PANTHER" id="PTHR35368:SF1">
    <property type="entry name" value="HYDROPEROXIDE REDUCTASE"/>
    <property type="match status" value="1"/>
</dbReference>
<dbReference type="RefSeq" id="WP_025413071.1">
    <property type="nucleotide sequence ID" value="NZ_CP007128.1"/>
</dbReference>
<dbReference type="OrthoDB" id="9791538at2"/>
<dbReference type="Gene3D" id="3.30.300.20">
    <property type="match status" value="1"/>
</dbReference>
<proteinExistence type="predicted"/>
<dbReference type="HOGENOM" id="CLU_100275_2_1_0"/>
<dbReference type="PANTHER" id="PTHR35368">
    <property type="entry name" value="HYDROPEROXIDE REDUCTASE"/>
    <property type="match status" value="1"/>
</dbReference>
<dbReference type="Pfam" id="PF02566">
    <property type="entry name" value="OsmC"/>
    <property type="match status" value="1"/>
</dbReference>
<dbReference type="InterPro" id="IPR015946">
    <property type="entry name" value="KH_dom-like_a/b"/>
</dbReference>
<dbReference type="SUPFAM" id="SSF82784">
    <property type="entry name" value="OsmC-like"/>
    <property type="match status" value="1"/>
</dbReference>
<name>W0RMD1_9BACT</name>
<dbReference type="InterPro" id="IPR003718">
    <property type="entry name" value="OsmC/Ohr_fam"/>
</dbReference>
<organism evidence="1 2">
    <name type="scientific">Gemmatirosa kalamazoonensis</name>
    <dbReference type="NCBI Taxonomy" id="861299"/>
    <lineage>
        <taxon>Bacteria</taxon>
        <taxon>Pseudomonadati</taxon>
        <taxon>Gemmatimonadota</taxon>
        <taxon>Gemmatimonadia</taxon>
        <taxon>Gemmatimonadales</taxon>
        <taxon>Gemmatimonadaceae</taxon>
        <taxon>Gemmatirosa</taxon>
    </lineage>
</organism>
<reference evidence="1 2" key="1">
    <citation type="journal article" date="2014" name="Genome Announc.">
        <title>Genome Sequence and Methylome of Soil Bacterium Gemmatirosa kalamazoonensis KBS708T, a Member of the Rarely Cultivated Gemmatimonadetes Phylum.</title>
        <authorList>
            <person name="Debruyn J.M."/>
            <person name="Radosevich M."/>
            <person name="Wommack K.E."/>
            <person name="Polson S.W."/>
            <person name="Hauser L.J."/>
            <person name="Fawaz M.N."/>
            <person name="Korlach J."/>
            <person name="Tsai Y.C."/>
        </authorList>
    </citation>
    <scope>NUCLEOTIDE SEQUENCE [LARGE SCALE GENOMIC DNA]</scope>
    <source>
        <strain evidence="1 2">KBS708</strain>
    </source>
</reference>
<keyword evidence="2" id="KW-1185">Reference proteome</keyword>
<evidence type="ECO:0000313" key="1">
    <source>
        <dbReference type="EMBL" id="AHG91627.1"/>
    </source>
</evidence>
<dbReference type="InParanoid" id="W0RMD1"/>
<dbReference type="KEGG" id="gba:J421_4090"/>
<evidence type="ECO:0000313" key="2">
    <source>
        <dbReference type="Proteomes" id="UP000019151"/>
    </source>
</evidence>